<keyword evidence="2" id="KW-1185">Reference proteome</keyword>
<reference evidence="1 2" key="1">
    <citation type="journal article" date="2019" name="Gigascience">
        <title>Whole-genome sequence of the oriental lung fluke Paragonimus westermani.</title>
        <authorList>
            <person name="Oey H."/>
            <person name="Zakrzewski M."/>
            <person name="Narain K."/>
            <person name="Devi K.R."/>
            <person name="Agatsuma T."/>
            <person name="Nawaratna S."/>
            <person name="Gobert G.N."/>
            <person name="Jones M.K."/>
            <person name="Ragan M.A."/>
            <person name="McManus D.P."/>
            <person name="Krause L."/>
        </authorList>
    </citation>
    <scope>NUCLEOTIDE SEQUENCE [LARGE SCALE GENOMIC DNA]</scope>
    <source>
        <strain evidence="1 2">IND2009</strain>
    </source>
</reference>
<organism evidence="1 2">
    <name type="scientific">Paragonimus westermani</name>
    <dbReference type="NCBI Taxonomy" id="34504"/>
    <lineage>
        <taxon>Eukaryota</taxon>
        <taxon>Metazoa</taxon>
        <taxon>Spiralia</taxon>
        <taxon>Lophotrochozoa</taxon>
        <taxon>Platyhelminthes</taxon>
        <taxon>Trematoda</taxon>
        <taxon>Digenea</taxon>
        <taxon>Plagiorchiida</taxon>
        <taxon>Troglotremata</taxon>
        <taxon>Troglotrematidae</taxon>
        <taxon>Paragonimus</taxon>
    </lineage>
</organism>
<evidence type="ECO:0008006" key="3">
    <source>
        <dbReference type="Google" id="ProtNLM"/>
    </source>
</evidence>
<name>A0A5J4NRL1_9TREM</name>
<dbReference type="PANTHER" id="PTHR21301:SF10">
    <property type="entry name" value="REVERSE TRANSCRIPTASE DOMAIN-CONTAINING PROTEIN"/>
    <property type="match status" value="1"/>
</dbReference>
<sequence>MCTSNIHFMFNSTFYRQVGGFAMGSPLEIVLSDIFMSHLEHSVSTEIWNTLVCKQYVDDIFAVFGDHWQVTAFHELLYSLHNKLTFTLEFEQSESISFLDVLLKRRVDGSLSRGVYASPRGQDNIYT</sequence>
<dbReference type="PANTHER" id="PTHR21301">
    <property type="entry name" value="REVERSE TRANSCRIPTASE"/>
    <property type="match status" value="1"/>
</dbReference>
<dbReference type="Proteomes" id="UP000324629">
    <property type="component" value="Unassembled WGS sequence"/>
</dbReference>
<proteinExistence type="predicted"/>
<dbReference type="AlphaFoldDB" id="A0A5J4NRL1"/>
<dbReference type="EMBL" id="QNGE01001188">
    <property type="protein sequence ID" value="KAA3678192.1"/>
    <property type="molecule type" value="Genomic_DNA"/>
</dbReference>
<gene>
    <name evidence="1" type="ORF">DEA37_0007741</name>
</gene>
<evidence type="ECO:0000313" key="2">
    <source>
        <dbReference type="Proteomes" id="UP000324629"/>
    </source>
</evidence>
<evidence type="ECO:0000313" key="1">
    <source>
        <dbReference type="EMBL" id="KAA3678192.1"/>
    </source>
</evidence>
<protein>
    <recommendedName>
        <fullName evidence="3">Reverse transcriptase domain-containing protein</fullName>
    </recommendedName>
</protein>
<accession>A0A5J4NRL1</accession>
<comment type="caution">
    <text evidence="1">The sequence shown here is derived from an EMBL/GenBank/DDBJ whole genome shotgun (WGS) entry which is preliminary data.</text>
</comment>